<evidence type="ECO:0000256" key="1">
    <source>
        <dbReference type="ARBA" id="ARBA00001947"/>
    </source>
</evidence>
<dbReference type="Proteomes" id="UP000007013">
    <property type="component" value="Chromosome"/>
</dbReference>
<dbReference type="PANTHER" id="PTHR46233:SF3">
    <property type="entry name" value="HYDROXYACYLGLUTATHIONE HYDROLASE GLOC"/>
    <property type="match status" value="1"/>
</dbReference>
<dbReference type="InterPro" id="IPR010982">
    <property type="entry name" value="Lambda_DNA-bd_dom_sf"/>
</dbReference>
<keyword evidence="4" id="KW-0862">Zinc</keyword>
<evidence type="ECO:0000259" key="5">
    <source>
        <dbReference type="SMART" id="SM00849"/>
    </source>
</evidence>
<comment type="cofactor">
    <cofactor evidence="1">
        <name>Zn(2+)</name>
        <dbReference type="ChEBI" id="CHEBI:29105"/>
    </cofactor>
</comment>
<keyword evidence="2" id="KW-0479">Metal-binding</keyword>
<dbReference type="AlphaFoldDB" id="B1ZVE3"/>
<evidence type="ECO:0000313" key="7">
    <source>
        <dbReference type="Proteomes" id="UP000007013"/>
    </source>
</evidence>
<dbReference type="PANTHER" id="PTHR46233">
    <property type="entry name" value="HYDROXYACYLGLUTATHIONE HYDROLASE GLOC"/>
    <property type="match status" value="1"/>
</dbReference>
<proteinExistence type="predicted"/>
<dbReference type="OrthoDB" id="9802248at2"/>
<dbReference type="eggNOG" id="COG0491">
    <property type="taxonomic scope" value="Bacteria"/>
</dbReference>
<dbReference type="EMBL" id="CP001032">
    <property type="protein sequence ID" value="ACB76810.1"/>
    <property type="molecule type" value="Genomic_DNA"/>
</dbReference>
<dbReference type="Gene3D" id="1.10.260.40">
    <property type="entry name" value="lambda repressor-like DNA-binding domains"/>
    <property type="match status" value="1"/>
</dbReference>
<accession>B1ZVE3</accession>
<protein>
    <submittedName>
        <fullName evidence="6">Beta-lactamase domain protein</fullName>
    </submittedName>
</protein>
<dbReference type="RefSeq" id="WP_012376339.1">
    <property type="nucleotide sequence ID" value="NC_010571.1"/>
</dbReference>
<evidence type="ECO:0000256" key="2">
    <source>
        <dbReference type="ARBA" id="ARBA00022723"/>
    </source>
</evidence>
<dbReference type="CDD" id="cd00093">
    <property type="entry name" value="HTH_XRE"/>
    <property type="match status" value="1"/>
</dbReference>
<dbReference type="InterPro" id="IPR001279">
    <property type="entry name" value="Metallo-B-lactamas"/>
</dbReference>
<sequence>MARIPLEDNFTDVIGKAQRGLHITDADLAGRAGISTEDLAALKSGRPLVAVLRRVARHLRLSPDALEALATNAWYPAQPNFPTGFAAFNTRYDDMTVNSYLVWDARSKQAAAFDTGADSQALVDTAAAEHLSVRYLFLTHTHEDHIADLARLVAATGAEVWSHEKEPLPGAKTFRENAHFHLGPLAIKTLLTPGHSPGLTTFYVTGLSWPLAVTGDAIFASSIGGSTTDFEQQYRATRDKVLSLPRDTVLAPGHGPLTTVAQEKQANPFFAR</sequence>
<dbReference type="InterPro" id="IPR001387">
    <property type="entry name" value="Cro/C1-type_HTH"/>
</dbReference>
<feature type="domain" description="Metallo-beta-lactamase" evidence="5">
    <location>
        <begin position="96"/>
        <end position="254"/>
    </location>
</feature>
<dbReference type="HOGENOM" id="CLU_030571_5_0_0"/>
<name>B1ZVE3_OPITP</name>
<dbReference type="GO" id="GO:0046872">
    <property type="term" value="F:metal ion binding"/>
    <property type="evidence" value="ECO:0007669"/>
    <property type="project" value="UniProtKB-KW"/>
</dbReference>
<dbReference type="SUPFAM" id="SSF56281">
    <property type="entry name" value="Metallo-hydrolase/oxidoreductase"/>
    <property type="match status" value="1"/>
</dbReference>
<dbReference type="KEGG" id="ote:Oter_3533"/>
<dbReference type="InterPro" id="IPR051453">
    <property type="entry name" value="MBL_Glyoxalase_II"/>
</dbReference>
<organism evidence="6 7">
    <name type="scientific">Opitutus terrae (strain DSM 11246 / JCM 15787 / PB90-1)</name>
    <dbReference type="NCBI Taxonomy" id="452637"/>
    <lineage>
        <taxon>Bacteria</taxon>
        <taxon>Pseudomonadati</taxon>
        <taxon>Verrucomicrobiota</taxon>
        <taxon>Opitutia</taxon>
        <taxon>Opitutales</taxon>
        <taxon>Opitutaceae</taxon>
        <taxon>Opitutus</taxon>
    </lineage>
</organism>
<evidence type="ECO:0000256" key="3">
    <source>
        <dbReference type="ARBA" id="ARBA00022801"/>
    </source>
</evidence>
<evidence type="ECO:0000256" key="4">
    <source>
        <dbReference type="ARBA" id="ARBA00022833"/>
    </source>
</evidence>
<keyword evidence="7" id="KW-1185">Reference proteome</keyword>
<reference evidence="6 7" key="1">
    <citation type="journal article" date="2011" name="J. Bacteriol.">
        <title>Genome sequence of the verrucomicrobium Opitutus terrae PB90-1, an abundant inhabitant of rice paddy soil ecosystems.</title>
        <authorList>
            <person name="van Passel M.W."/>
            <person name="Kant R."/>
            <person name="Palva A."/>
            <person name="Copeland A."/>
            <person name="Lucas S."/>
            <person name="Lapidus A."/>
            <person name="Glavina del Rio T."/>
            <person name="Pitluck S."/>
            <person name="Goltsman E."/>
            <person name="Clum A."/>
            <person name="Sun H."/>
            <person name="Schmutz J."/>
            <person name="Larimer F.W."/>
            <person name="Land M.L."/>
            <person name="Hauser L."/>
            <person name="Kyrpides N."/>
            <person name="Mikhailova N."/>
            <person name="Richardson P.P."/>
            <person name="Janssen P.H."/>
            <person name="de Vos W.M."/>
            <person name="Smidt H."/>
        </authorList>
    </citation>
    <scope>NUCLEOTIDE SEQUENCE [LARGE SCALE GENOMIC DNA]</scope>
    <source>
        <strain evidence="7">DSM 11246 / JCM 15787 / PB90-1</strain>
    </source>
</reference>
<evidence type="ECO:0000313" key="6">
    <source>
        <dbReference type="EMBL" id="ACB76810.1"/>
    </source>
</evidence>
<keyword evidence="3" id="KW-0378">Hydrolase</keyword>
<gene>
    <name evidence="6" type="ordered locus">Oter_3533</name>
</gene>
<dbReference type="SMART" id="SM00849">
    <property type="entry name" value="Lactamase_B"/>
    <property type="match status" value="1"/>
</dbReference>
<dbReference type="Gene3D" id="3.60.15.10">
    <property type="entry name" value="Ribonuclease Z/Hydroxyacylglutathione hydrolase-like"/>
    <property type="match status" value="1"/>
</dbReference>
<dbReference type="GO" id="GO:0003677">
    <property type="term" value="F:DNA binding"/>
    <property type="evidence" value="ECO:0007669"/>
    <property type="project" value="InterPro"/>
</dbReference>
<dbReference type="STRING" id="452637.Oter_3533"/>
<dbReference type="Pfam" id="PF00753">
    <property type="entry name" value="Lactamase_B"/>
    <property type="match status" value="1"/>
</dbReference>
<dbReference type="InterPro" id="IPR036866">
    <property type="entry name" value="RibonucZ/Hydroxyglut_hydro"/>
</dbReference>
<dbReference type="GO" id="GO:0016787">
    <property type="term" value="F:hydrolase activity"/>
    <property type="evidence" value="ECO:0007669"/>
    <property type="project" value="UniProtKB-KW"/>
</dbReference>